<evidence type="ECO:0000256" key="1">
    <source>
        <dbReference type="SAM" id="MobiDB-lite"/>
    </source>
</evidence>
<dbReference type="PANTHER" id="PTHR42791:SF1">
    <property type="entry name" value="N-ACETYLTRANSFERASE DOMAIN-CONTAINING PROTEIN"/>
    <property type="match status" value="1"/>
</dbReference>
<sequence>MDAVRHLPICGQPIVRVHAVGELKPRSLMAQSGPRPPHCAACYHLTIAAEMCPSATAVRARGVEDSPLDVLPGEGGSALQPGDDAERVSGGRGGVARRLPVNLHGMQTGAFVLAAAFAEDPLMTYLWPRPAMRQQALPTFWDSRIASRTETGMVDSACDENGNIVSVALWEPAGIVSSIAKPFSLFHTLKGSLPRALAAARQMEDARPAAPHLYLAAVGTHPDAQRRGFASSLLEQRLATSAEPCFVVSNTRASLSFYQRFGFVQQDELPIDHGPVVYPMLLSR</sequence>
<dbReference type="CDD" id="cd04301">
    <property type="entry name" value="NAT_SF"/>
    <property type="match status" value="1"/>
</dbReference>
<feature type="region of interest" description="Disordered" evidence="1">
    <location>
        <begin position="71"/>
        <end position="92"/>
    </location>
</feature>
<dbReference type="InterPro" id="IPR052523">
    <property type="entry name" value="Trichothecene_AcTrans"/>
</dbReference>
<gene>
    <name evidence="3" type="ORF">F3087_45455</name>
</gene>
<name>A0A5N0DNH5_9NOCA</name>
<dbReference type="AlphaFoldDB" id="A0A5N0DNH5"/>
<dbReference type="EMBL" id="VXLC01000055">
    <property type="protein sequence ID" value="KAA8877241.1"/>
    <property type="molecule type" value="Genomic_DNA"/>
</dbReference>
<keyword evidence="3" id="KW-0808">Transferase</keyword>
<dbReference type="PROSITE" id="PS51186">
    <property type="entry name" value="GNAT"/>
    <property type="match status" value="1"/>
</dbReference>
<reference evidence="3 4" key="1">
    <citation type="submission" date="2019-09" db="EMBL/GenBank/DDBJ databases">
        <authorList>
            <person name="Wang X."/>
        </authorList>
    </citation>
    <scope>NUCLEOTIDE SEQUENCE [LARGE SCALE GENOMIC DNA]</scope>
    <source>
        <strain evidence="3 4">CICC 11023</strain>
    </source>
</reference>
<protein>
    <submittedName>
        <fullName evidence="3">GNAT family N-acetyltransferase</fullName>
    </submittedName>
</protein>
<dbReference type="OrthoDB" id="7057833at2"/>
<evidence type="ECO:0000313" key="4">
    <source>
        <dbReference type="Proteomes" id="UP000323876"/>
    </source>
</evidence>
<dbReference type="SUPFAM" id="SSF55729">
    <property type="entry name" value="Acyl-CoA N-acyltransferases (Nat)"/>
    <property type="match status" value="1"/>
</dbReference>
<organism evidence="3 4">
    <name type="scientific">Nocardia colli</name>
    <dbReference type="NCBI Taxonomy" id="2545717"/>
    <lineage>
        <taxon>Bacteria</taxon>
        <taxon>Bacillati</taxon>
        <taxon>Actinomycetota</taxon>
        <taxon>Actinomycetes</taxon>
        <taxon>Mycobacteriales</taxon>
        <taxon>Nocardiaceae</taxon>
        <taxon>Nocardia</taxon>
    </lineage>
</organism>
<dbReference type="InterPro" id="IPR016181">
    <property type="entry name" value="Acyl_CoA_acyltransferase"/>
</dbReference>
<dbReference type="Gene3D" id="3.40.630.30">
    <property type="match status" value="1"/>
</dbReference>
<proteinExistence type="predicted"/>
<dbReference type="InterPro" id="IPR000182">
    <property type="entry name" value="GNAT_dom"/>
</dbReference>
<feature type="domain" description="N-acetyltransferase" evidence="2">
    <location>
        <begin position="111"/>
        <end position="284"/>
    </location>
</feature>
<dbReference type="Pfam" id="PF13508">
    <property type="entry name" value="Acetyltransf_7"/>
    <property type="match status" value="1"/>
</dbReference>
<evidence type="ECO:0000313" key="3">
    <source>
        <dbReference type="EMBL" id="KAA8877241.1"/>
    </source>
</evidence>
<comment type="caution">
    <text evidence="3">The sequence shown here is derived from an EMBL/GenBank/DDBJ whole genome shotgun (WGS) entry which is preliminary data.</text>
</comment>
<dbReference type="Proteomes" id="UP000323876">
    <property type="component" value="Unassembled WGS sequence"/>
</dbReference>
<keyword evidence="4" id="KW-1185">Reference proteome</keyword>
<accession>A0A5N0DNH5</accession>
<dbReference type="GO" id="GO:0016747">
    <property type="term" value="F:acyltransferase activity, transferring groups other than amino-acyl groups"/>
    <property type="evidence" value="ECO:0007669"/>
    <property type="project" value="InterPro"/>
</dbReference>
<dbReference type="RefSeq" id="WP_150408429.1">
    <property type="nucleotide sequence ID" value="NZ_VXLC01000055.1"/>
</dbReference>
<dbReference type="PANTHER" id="PTHR42791">
    <property type="entry name" value="GNAT FAMILY ACETYLTRANSFERASE"/>
    <property type="match status" value="1"/>
</dbReference>
<evidence type="ECO:0000259" key="2">
    <source>
        <dbReference type="PROSITE" id="PS51186"/>
    </source>
</evidence>